<gene>
    <name evidence="1" type="ORF">Baya_13270</name>
</gene>
<comment type="caution">
    <text evidence="1">The sequence shown here is derived from an EMBL/GenBank/DDBJ whole genome shotgun (WGS) entry which is preliminary data.</text>
</comment>
<protein>
    <submittedName>
        <fullName evidence="1">Uncharacterized protein</fullName>
    </submittedName>
</protein>
<name>A0A556V5E9_BAGYA</name>
<sequence>MMMDFDYRKLMWDFNQWLDDCEQGRDSVLWKVESMAAMFVVHGACCELQLMDCDLQKHDRESEDMASKWRSEEEMAKEASELRGLFRVFE</sequence>
<dbReference type="OrthoDB" id="680339at2759"/>
<evidence type="ECO:0000313" key="2">
    <source>
        <dbReference type="Proteomes" id="UP000319801"/>
    </source>
</evidence>
<evidence type="ECO:0000313" key="1">
    <source>
        <dbReference type="EMBL" id="TSV54862.1"/>
    </source>
</evidence>
<dbReference type="EMBL" id="VCAZ01000126">
    <property type="protein sequence ID" value="TSV54862.1"/>
    <property type="molecule type" value="Genomic_DNA"/>
</dbReference>
<reference evidence="1 2" key="1">
    <citation type="journal article" date="2019" name="Genome Biol. Evol.">
        <title>Whole-Genome Sequencing of the Giant Devil Catfish, Bagarius yarrelli.</title>
        <authorList>
            <person name="Jiang W."/>
            <person name="Lv Y."/>
            <person name="Cheng L."/>
            <person name="Yang K."/>
            <person name="Chao B."/>
            <person name="Wang X."/>
            <person name="Li Y."/>
            <person name="Pan X."/>
            <person name="You X."/>
            <person name="Zhang Y."/>
            <person name="Yang J."/>
            <person name="Li J."/>
            <person name="Zhang X."/>
            <person name="Liu S."/>
            <person name="Sun C."/>
            <person name="Yang J."/>
            <person name="Shi Q."/>
        </authorList>
    </citation>
    <scope>NUCLEOTIDE SEQUENCE [LARGE SCALE GENOMIC DNA]</scope>
    <source>
        <strain evidence="1">JWS20170419001</strain>
        <tissue evidence="1">Muscle</tissue>
    </source>
</reference>
<keyword evidence="2" id="KW-1185">Reference proteome</keyword>
<dbReference type="Proteomes" id="UP000319801">
    <property type="component" value="Unassembled WGS sequence"/>
</dbReference>
<organism evidence="1 2">
    <name type="scientific">Bagarius yarrelli</name>
    <name type="common">Goonch</name>
    <name type="synonym">Bagrus yarrelli</name>
    <dbReference type="NCBI Taxonomy" id="175774"/>
    <lineage>
        <taxon>Eukaryota</taxon>
        <taxon>Metazoa</taxon>
        <taxon>Chordata</taxon>
        <taxon>Craniata</taxon>
        <taxon>Vertebrata</taxon>
        <taxon>Euteleostomi</taxon>
        <taxon>Actinopterygii</taxon>
        <taxon>Neopterygii</taxon>
        <taxon>Teleostei</taxon>
        <taxon>Ostariophysi</taxon>
        <taxon>Siluriformes</taxon>
        <taxon>Sisoridae</taxon>
        <taxon>Sisorinae</taxon>
        <taxon>Bagarius</taxon>
    </lineage>
</organism>
<proteinExistence type="predicted"/>
<dbReference type="AlphaFoldDB" id="A0A556V5E9"/>
<accession>A0A556V5E9</accession>